<proteinExistence type="predicted"/>
<evidence type="ECO:0000256" key="1">
    <source>
        <dbReference type="SAM" id="MobiDB-lite"/>
    </source>
</evidence>
<keyword evidence="3" id="KW-1185">Reference proteome</keyword>
<evidence type="ECO:0000313" key="3">
    <source>
        <dbReference type="Proteomes" id="UP001215712"/>
    </source>
</evidence>
<feature type="region of interest" description="Disordered" evidence="1">
    <location>
        <begin position="25"/>
        <end position="61"/>
    </location>
</feature>
<feature type="compositionally biased region" description="Low complexity" evidence="1">
    <location>
        <begin position="25"/>
        <end position="37"/>
    </location>
</feature>
<feature type="compositionally biased region" description="Low complexity" evidence="1">
    <location>
        <begin position="44"/>
        <end position="59"/>
    </location>
</feature>
<dbReference type="Proteomes" id="UP001215712">
    <property type="component" value="Unassembled WGS sequence"/>
</dbReference>
<evidence type="ECO:0000313" key="2">
    <source>
        <dbReference type="EMBL" id="KAJ5704161.1"/>
    </source>
</evidence>
<reference evidence="2" key="2">
    <citation type="submission" date="2023-01" db="EMBL/GenBank/DDBJ databases">
        <authorList>
            <person name="Petersen C."/>
        </authorList>
    </citation>
    <scope>NUCLEOTIDE SEQUENCE</scope>
    <source>
        <strain evidence="2">IBT 17514</strain>
    </source>
</reference>
<gene>
    <name evidence="2" type="ORF">N7493_011299</name>
</gene>
<sequence>MDLHEMEKVLNEVCSHDLSLVKPVASSPVSSSSLPNSTITASPDSSTSGGLESTESTDTPASQLEDLARPLQFHYPEMPIALKALLGGKIQAVEYGSQVQYRCGYAEVLVWAVPDDQLSLPSQILIDKEFPLKDLESSHWRHVHLLPLSFVGLTLEETIEVPSTFADDLSLLSPKPPRYLLSLIRNLLKLPLGDPSRFRVEKEILTFISAYVLHGPPSHTPRWVVAQQSEESYQEQDRYLEIIELAVRNCQYIRILTDVADSEPSSPIREYGSDASGW</sequence>
<reference evidence="2" key="1">
    <citation type="journal article" date="2023" name="IMA Fungus">
        <title>Comparative genomic study of the Penicillium genus elucidates a diverse pangenome and 15 lateral gene transfer events.</title>
        <authorList>
            <person name="Petersen C."/>
            <person name="Sorensen T."/>
            <person name="Nielsen M.R."/>
            <person name="Sondergaard T.E."/>
            <person name="Sorensen J.L."/>
            <person name="Fitzpatrick D.A."/>
            <person name="Frisvad J.C."/>
            <person name="Nielsen K.L."/>
        </authorList>
    </citation>
    <scope>NUCLEOTIDE SEQUENCE</scope>
    <source>
        <strain evidence="2">IBT 17514</strain>
    </source>
</reference>
<protein>
    <submittedName>
        <fullName evidence="2">Uncharacterized protein</fullName>
    </submittedName>
</protein>
<organism evidence="2 3">
    <name type="scientific">Penicillium malachiteum</name>
    <dbReference type="NCBI Taxonomy" id="1324776"/>
    <lineage>
        <taxon>Eukaryota</taxon>
        <taxon>Fungi</taxon>
        <taxon>Dikarya</taxon>
        <taxon>Ascomycota</taxon>
        <taxon>Pezizomycotina</taxon>
        <taxon>Eurotiomycetes</taxon>
        <taxon>Eurotiomycetidae</taxon>
        <taxon>Eurotiales</taxon>
        <taxon>Aspergillaceae</taxon>
        <taxon>Penicillium</taxon>
    </lineage>
</organism>
<dbReference type="EMBL" id="JAQJAN010000020">
    <property type="protein sequence ID" value="KAJ5704161.1"/>
    <property type="molecule type" value="Genomic_DNA"/>
</dbReference>
<accession>A0AAD6HBU8</accession>
<dbReference type="AlphaFoldDB" id="A0AAD6HBU8"/>
<comment type="caution">
    <text evidence="2">The sequence shown here is derived from an EMBL/GenBank/DDBJ whole genome shotgun (WGS) entry which is preliminary data.</text>
</comment>
<name>A0AAD6HBU8_9EURO</name>